<evidence type="ECO:0000256" key="2">
    <source>
        <dbReference type="ARBA" id="ARBA00022963"/>
    </source>
</evidence>
<feature type="domain" description="PNPLA" evidence="5">
    <location>
        <begin position="28"/>
        <end position="218"/>
    </location>
</feature>
<dbReference type="InterPro" id="IPR016035">
    <property type="entry name" value="Acyl_Trfase/lysoPLipase"/>
</dbReference>
<evidence type="ECO:0000256" key="3">
    <source>
        <dbReference type="ARBA" id="ARBA00023098"/>
    </source>
</evidence>
<dbReference type="Gene3D" id="2.40.160.50">
    <property type="entry name" value="membrane protein fhac: a member of the omp85/tpsb transporter family"/>
    <property type="match status" value="1"/>
</dbReference>
<accession>A0ABV2SQA8</accession>
<feature type="active site" description="Proton acceptor" evidence="4">
    <location>
        <position position="205"/>
    </location>
</feature>
<comment type="caution">
    <text evidence="6">The sequence shown here is derived from an EMBL/GenBank/DDBJ whole genome shotgun (WGS) entry which is preliminary data.</text>
</comment>
<keyword evidence="7" id="KW-1185">Reference proteome</keyword>
<proteinExistence type="predicted"/>
<dbReference type="Pfam" id="PF19143">
    <property type="entry name" value="Omp85_2"/>
    <property type="match status" value="1"/>
</dbReference>
<sequence>MKNSVLFCLIFFSFGTLFSQEKEVKVGLVLSGGGAKGLAHIGALKVIEESGVKIDYIGGTSMGAIIGALYASGYSAMELDSIFQKTDFANLIQDNLPRSAKTFYEKEDSERYALTLPFNNFKISFPQALSGGQKIYNELVRLLYHVKDIRDFDKLPIPFLCIATNVETGEEVLLTHGYLPEAILASGTFPSLFEPSEIDGAILIDGGVVNNYPIKEVENMGADVLIGVDVQHGLSNRESLMSATEVLLQINNYRTVRDMVKKSIETDIYIQPNIEKYSVIAFDMGKNIVRSGEVAANEKYTELKELAIRQNRPQTTKKRVSIKDSIIINQLILKGNNDYTRGYIKGKLRLNFETEMSFEKLQQGINNLAATGNFQSIRYELVPDGPDAVDLIVNLRENPNKTFLRMGLHYNDLYKSAALINLTKKNLLMDDDVFSFDFILGDKLRYNFQYYVDKGFYWSFGVNSRYSDFDHGIGTSVIASNFNTTDISNVNTINLDVADLTNQVYVQTVWAEEFALSLGVEHKFLKYSTKTVGETLIDETSSNRIFFDKSNYISTYGQLTLDTYDDKYFPTRGLFFDGDFHLYLYSTDFNNNFSEFSIAKARMGGAFPISNRLSVNLETEGGFKLGRSEVTTFDFVLGGFGTNLINNFIPFLGYDFLSLVGNSFVKAHGRIDYEFLPKNHVLLAANFARVDDDIFRTGNWFKKPDYSGYALGYGWESFIGPVQVLYSWSPEVRIGNLFFSIGYWF</sequence>
<dbReference type="PANTHER" id="PTHR14226">
    <property type="entry name" value="NEUROPATHY TARGET ESTERASE/SWISS CHEESE D.MELANOGASTER"/>
    <property type="match status" value="1"/>
</dbReference>
<evidence type="ECO:0000256" key="4">
    <source>
        <dbReference type="PROSITE-ProRule" id="PRU01161"/>
    </source>
</evidence>
<keyword evidence="1 4" id="KW-0378">Hydrolase</keyword>
<dbReference type="InterPro" id="IPR050301">
    <property type="entry name" value="NTE"/>
</dbReference>
<dbReference type="PROSITE" id="PS51635">
    <property type="entry name" value="PNPLA"/>
    <property type="match status" value="1"/>
</dbReference>
<dbReference type="RefSeq" id="WP_354613712.1">
    <property type="nucleotide sequence ID" value="NZ_JBEXAE010000001.1"/>
</dbReference>
<protein>
    <submittedName>
        <fullName evidence="6">Patatin-like phospholipase family protein</fullName>
    </submittedName>
</protein>
<name>A0ABV2SQA8_9FLAO</name>
<dbReference type="Gene3D" id="3.10.20.310">
    <property type="entry name" value="membrane protein fhac"/>
    <property type="match status" value="1"/>
</dbReference>
<evidence type="ECO:0000259" key="5">
    <source>
        <dbReference type="PROSITE" id="PS51635"/>
    </source>
</evidence>
<dbReference type="PANTHER" id="PTHR14226:SF76">
    <property type="entry name" value="NTE FAMILY PROTEIN RSSA"/>
    <property type="match status" value="1"/>
</dbReference>
<dbReference type="Proteomes" id="UP001549799">
    <property type="component" value="Unassembled WGS sequence"/>
</dbReference>
<evidence type="ECO:0000313" key="6">
    <source>
        <dbReference type="EMBL" id="MET6989343.1"/>
    </source>
</evidence>
<dbReference type="Pfam" id="PF01734">
    <property type="entry name" value="Patatin"/>
    <property type="match status" value="1"/>
</dbReference>
<dbReference type="CDD" id="cd07205">
    <property type="entry name" value="Pat_PNPLA6_PNPLA7_NTE1_like"/>
    <property type="match status" value="1"/>
</dbReference>
<feature type="short sequence motif" description="GXSXG" evidence="4">
    <location>
        <begin position="59"/>
        <end position="63"/>
    </location>
</feature>
<gene>
    <name evidence="6" type="ORF">ABXZ36_01625</name>
</gene>
<feature type="short sequence motif" description="GXGXXG" evidence="4">
    <location>
        <begin position="32"/>
        <end position="37"/>
    </location>
</feature>
<dbReference type="SUPFAM" id="SSF52151">
    <property type="entry name" value="FabD/lysophospholipase-like"/>
    <property type="match status" value="1"/>
</dbReference>
<dbReference type="InterPro" id="IPR002641">
    <property type="entry name" value="PNPLA_dom"/>
</dbReference>
<feature type="active site" description="Nucleophile" evidence="4">
    <location>
        <position position="61"/>
    </location>
</feature>
<reference evidence="6 7" key="1">
    <citation type="submission" date="2024-07" db="EMBL/GenBank/DDBJ databases">
        <title>The genome sequence of type strain Sediminicola arcticus GDMCC 1.2805.</title>
        <authorList>
            <person name="Liu Y."/>
        </authorList>
    </citation>
    <scope>NUCLEOTIDE SEQUENCE [LARGE SCALE GENOMIC DNA]</scope>
    <source>
        <strain evidence="6 7">GDMCC 1.2805</strain>
    </source>
</reference>
<keyword evidence="2 4" id="KW-0442">Lipid degradation</keyword>
<keyword evidence="3 4" id="KW-0443">Lipid metabolism</keyword>
<dbReference type="InterPro" id="IPR043864">
    <property type="entry name" value="Omp85-like_dom"/>
</dbReference>
<evidence type="ECO:0000256" key="1">
    <source>
        <dbReference type="ARBA" id="ARBA00022801"/>
    </source>
</evidence>
<dbReference type="Gene3D" id="3.40.1090.10">
    <property type="entry name" value="Cytosolic phospholipase A2 catalytic domain"/>
    <property type="match status" value="2"/>
</dbReference>
<evidence type="ECO:0000313" key="7">
    <source>
        <dbReference type="Proteomes" id="UP001549799"/>
    </source>
</evidence>
<feature type="short sequence motif" description="DGA/G" evidence="4">
    <location>
        <begin position="205"/>
        <end position="207"/>
    </location>
</feature>
<dbReference type="EMBL" id="JBEXAE010000001">
    <property type="protein sequence ID" value="MET6989343.1"/>
    <property type="molecule type" value="Genomic_DNA"/>
</dbReference>
<organism evidence="6 7">
    <name type="scientific">Sediminicola arcticus</name>
    <dbReference type="NCBI Taxonomy" id="1574308"/>
    <lineage>
        <taxon>Bacteria</taxon>
        <taxon>Pseudomonadati</taxon>
        <taxon>Bacteroidota</taxon>
        <taxon>Flavobacteriia</taxon>
        <taxon>Flavobacteriales</taxon>
        <taxon>Flavobacteriaceae</taxon>
        <taxon>Sediminicola</taxon>
    </lineage>
</organism>